<evidence type="ECO:0008006" key="4">
    <source>
        <dbReference type="Google" id="ProtNLM"/>
    </source>
</evidence>
<feature type="region of interest" description="Disordered" evidence="1">
    <location>
        <begin position="152"/>
        <end position="172"/>
    </location>
</feature>
<organism evidence="2 3">
    <name type="scientific">Heracleum sosnowskyi</name>
    <dbReference type="NCBI Taxonomy" id="360622"/>
    <lineage>
        <taxon>Eukaryota</taxon>
        <taxon>Viridiplantae</taxon>
        <taxon>Streptophyta</taxon>
        <taxon>Embryophyta</taxon>
        <taxon>Tracheophyta</taxon>
        <taxon>Spermatophyta</taxon>
        <taxon>Magnoliopsida</taxon>
        <taxon>eudicotyledons</taxon>
        <taxon>Gunneridae</taxon>
        <taxon>Pentapetalae</taxon>
        <taxon>asterids</taxon>
        <taxon>campanulids</taxon>
        <taxon>Apiales</taxon>
        <taxon>Apiaceae</taxon>
        <taxon>Apioideae</taxon>
        <taxon>apioid superclade</taxon>
        <taxon>Tordylieae</taxon>
        <taxon>Tordyliinae</taxon>
        <taxon>Heracleum</taxon>
    </lineage>
</organism>
<dbReference type="EMBL" id="JAUIZM010000002">
    <property type="protein sequence ID" value="KAK1397895.1"/>
    <property type="molecule type" value="Genomic_DNA"/>
</dbReference>
<sequence>MILKPSCYKLKLSVKTLTPEYLKLYTRISDLSLIFIFVEMLSFLRRVLRCDDELTTGQSDSDHVIPNNYDSFSTTNLLSAQTQSQNYSTFDFPQRFNTPSVYNQPKHVLPRLNAQANMKVNPKKTPNIRTATHANVFPESTSSYLLLPSVPSHKPSLSTKPHSLSTKPHSLSTKSILAHSTSTPTSNQTKSQCNLVEKGSTPLNVIPEDNKGLIRKDIVPEVLTYQDYFTKLLNAEDYYPKVPAKRSLADYLTESGPRLVSLYGSTELYPTDETRCIIQGMVTAILNLKKDKRKHNYLRNPENLILDDKECHPYSNYVRDLATGHVLRNRKILEQAGKDFPTTIKVTLEKNRMGLRSDDLAALKYLIFDVILVLDHDKKPLLPAEWRSFKELFSNTELDYAVLSSHPCLWGYQKRLGFYFALNKWRKPCKSEKEVMDIVDDNLSSMQIFRTNWVKKIKRDSHLLKFTGKMTHSRKRKVYELIRFFRNLVEHCADEASASSPYRKERYLDYKLRTIYPNLLEELHQRLLLAGFDY</sequence>
<dbReference type="Gene3D" id="1.20.1440.180">
    <property type="entry name" value="KEN domain"/>
    <property type="match status" value="1"/>
</dbReference>
<protein>
    <recommendedName>
        <fullName evidence="4">KEN domain-containing protein</fullName>
    </recommendedName>
</protein>
<reference evidence="2" key="1">
    <citation type="submission" date="2023-02" db="EMBL/GenBank/DDBJ databases">
        <title>Genome of toxic invasive species Heracleum sosnowskyi carries increased number of genes despite the absence of recent whole-genome duplications.</title>
        <authorList>
            <person name="Schelkunov M."/>
            <person name="Shtratnikova V."/>
            <person name="Makarenko M."/>
            <person name="Klepikova A."/>
            <person name="Omelchenko D."/>
            <person name="Novikova G."/>
            <person name="Obukhova E."/>
            <person name="Bogdanov V."/>
            <person name="Penin A."/>
            <person name="Logacheva M."/>
        </authorList>
    </citation>
    <scope>NUCLEOTIDE SEQUENCE</scope>
    <source>
        <strain evidence="2">Hsosn_3</strain>
        <tissue evidence="2">Leaf</tissue>
    </source>
</reference>
<evidence type="ECO:0000256" key="1">
    <source>
        <dbReference type="SAM" id="MobiDB-lite"/>
    </source>
</evidence>
<accession>A0AAD8J507</accession>
<proteinExistence type="predicted"/>
<dbReference type="Proteomes" id="UP001237642">
    <property type="component" value="Unassembled WGS sequence"/>
</dbReference>
<gene>
    <name evidence="2" type="ORF">POM88_007758</name>
</gene>
<feature type="compositionally biased region" description="Polar residues" evidence="1">
    <location>
        <begin position="155"/>
        <end position="172"/>
    </location>
</feature>
<evidence type="ECO:0000313" key="2">
    <source>
        <dbReference type="EMBL" id="KAK1397895.1"/>
    </source>
</evidence>
<evidence type="ECO:0000313" key="3">
    <source>
        <dbReference type="Proteomes" id="UP001237642"/>
    </source>
</evidence>
<comment type="caution">
    <text evidence="2">The sequence shown here is derived from an EMBL/GenBank/DDBJ whole genome shotgun (WGS) entry which is preliminary data.</text>
</comment>
<dbReference type="AlphaFoldDB" id="A0AAD8J507"/>
<keyword evidence="3" id="KW-1185">Reference proteome</keyword>
<dbReference type="InterPro" id="IPR038357">
    <property type="entry name" value="KEN_sf"/>
</dbReference>
<name>A0AAD8J507_9APIA</name>
<reference evidence="2" key="2">
    <citation type="submission" date="2023-05" db="EMBL/GenBank/DDBJ databases">
        <authorList>
            <person name="Schelkunov M.I."/>
        </authorList>
    </citation>
    <scope>NUCLEOTIDE SEQUENCE</scope>
    <source>
        <strain evidence="2">Hsosn_3</strain>
        <tissue evidence="2">Leaf</tissue>
    </source>
</reference>